<accession>A0A9J6C4R3</accession>
<feature type="compositionally biased region" description="Polar residues" evidence="1">
    <location>
        <begin position="816"/>
        <end position="833"/>
    </location>
</feature>
<comment type="caution">
    <text evidence="2">The sequence shown here is derived from an EMBL/GenBank/DDBJ whole genome shotgun (WGS) entry which is preliminary data.</text>
</comment>
<sequence>MLGNQSNVNGNKPVYRNARLFGPNCTVGSNNINSNSSKNDFNDDDFSEYMKNDVPEMKILPMEYVTKVKSKPKCPPPPPPPKNKCKCAASTPSSSPENNITKPSTSSSKGLKVTINAPESARDKKSSDKYLVYKRKHSIFGTSKDVQNGKLKYVSDNDKATVDAAIQDAQKAKEGRRKYLIFDSKKSNSNKFETIQYYFDNKSYEKYVDTKLYGKLNQISSPISNDVMHKVVPEVDEEENDDEGDDTLEVDSDIDMRGFENSRSWEYRDNAKTESKLKLFESRQFRQQEFNKKSAKSEGSSTSGASSCSEVSLKRQNCRLKPQQKLTTSKSIDDLSSSSNNKSKTNLDVKRINQLFENAKQNQIAIAAALKSNVDNKEKYKIHRKVRDDVSIANMNGDNEGGAPLSRENVKKYHRSSTDLSIKASPTLVSCGFKNCKLPNCPISHHNDGSNSNTNNSSLASSSSVLLINERRSKFDENFIKKFEEMNKKRNNCAVRNNEITVNKTNISVNGKSNIIVNDTKNHFLATTPSCHDHDLFIINADSSAKEKEMHLKTNNQNKTTIKINDSCFVVNHNGGSNSFDVKLNNEKNKNIIELNAEKTISQTTNWDKNIRVKNNPQPKFNNKIDVNNKIKNEENSVKIYVIGNDSASSPTPSAALSSISSTSLDPSSSSSESSDKDDGYYDASSQGRSSSPEFSEMFKKLRDLCNMKNNKQLQQQMSQMKFGCDGALFWNNSYFDDDETDLVLTTLNSSNSNGNSSGNRKQTSSSSSSSSVVYACTKCHTTTEDLLSNYICICRNKVDYITRPLSSEGPVDSGVSESGENIFSPDGQSQTDFESRKLKRGHVLTELLETERIYVNEMRSILTVSEKKEKINNNDSFNNTKH</sequence>
<feature type="region of interest" description="Disordered" evidence="1">
    <location>
        <begin position="647"/>
        <end position="694"/>
    </location>
</feature>
<evidence type="ECO:0000313" key="3">
    <source>
        <dbReference type="Proteomes" id="UP001107558"/>
    </source>
</evidence>
<dbReference type="AlphaFoldDB" id="A0A9J6C4R3"/>
<reference evidence="2" key="1">
    <citation type="submission" date="2021-03" db="EMBL/GenBank/DDBJ databases">
        <title>Chromosome level genome of the anhydrobiotic midge Polypedilum vanderplanki.</title>
        <authorList>
            <person name="Yoshida Y."/>
            <person name="Kikawada T."/>
            <person name="Gusev O."/>
        </authorList>
    </citation>
    <scope>NUCLEOTIDE SEQUENCE</scope>
    <source>
        <strain evidence="2">NIAS01</strain>
        <tissue evidence="2">Whole body or cell culture</tissue>
    </source>
</reference>
<dbReference type="InterPro" id="IPR035899">
    <property type="entry name" value="DBL_dom_sf"/>
</dbReference>
<evidence type="ECO:0000256" key="1">
    <source>
        <dbReference type="SAM" id="MobiDB-lite"/>
    </source>
</evidence>
<dbReference type="OrthoDB" id="10004999at2759"/>
<feature type="compositionally biased region" description="Low complexity" evidence="1">
    <location>
        <begin position="647"/>
        <end position="673"/>
    </location>
</feature>
<protein>
    <recommendedName>
        <fullName evidence="4">DH domain-containing protein</fullName>
    </recommendedName>
</protein>
<feature type="compositionally biased region" description="Polar residues" evidence="1">
    <location>
        <begin position="90"/>
        <end position="109"/>
    </location>
</feature>
<feature type="region of interest" description="Disordered" evidence="1">
    <location>
        <begin position="290"/>
        <end position="346"/>
    </location>
</feature>
<feature type="compositionally biased region" description="Low complexity" evidence="1">
    <location>
        <begin position="326"/>
        <end position="344"/>
    </location>
</feature>
<name>A0A9J6C4R3_POLVA</name>
<feature type="compositionally biased region" description="Pro residues" evidence="1">
    <location>
        <begin position="73"/>
        <end position="82"/>
    </location>
</feature>
<dbReference type="EMBL" id="JADBJN010000002">
    <property type="protein sequence ID" value="KAG5677172.1"/>
    <property type="molecule type" value="Genomic_DNA"/>
</dbReference>
<feature type="compositionally biased region" description="Polar residues" evidence="1">
    <location>
        <begin position="684"/>
        <end position="694"/>
    </location>
</feature>
<feature type="region of interest" description="Disordered" evidence="1">
    <location>
        <begin position="747"/>
        <end position="768"/>
    </location>
</feature>
<organism evidence="2 3">
    <name type="scientific">Polypedilum vanderplanki</name>
    <name type="common">Sleeping chironomid midge</name>
    <dbReference type="NCBI Taxonomy" id="319348"/>
    <lineage>
        <taxon>Eukaryota</taxon>
        <taxon>Metazoa</taxon>
        <taxon>Ecdysozoa</taxon>
        <taxon>Arthropoda</taxon>
        <taxon>Hexapoda</taxon>
        <taxon>Insecta</taxon>
        <taxon>Pterygota</taxon>
        <taxon>Neoptera</taxon>
        <taxon>Endopterygota</taxon>
        <taxon>Diptera</taxon>
        <taxon>Nematocera</taxon>
        <taxon>Chironomoidea</taxon>
        <taxon>Chironomidae</taxon>
        <taxon>Chironominae</taxon>
        <taxon>Polypedilum</taxon>
        <taxon>Polypedilum</taxon>
    </lineage>
</organism>
<proteinExistence type="predicted"/>
<evidence type="ECO:0000313" key="2">
    <source>
        <dbReference type="EMBL" id="KAG5677172.1"/>
    </source>
</evidence>
<dbReference type="SUPFAM" id="SSF48065">
    <property type="entry name" value="DBL homology domain (DH-domain)"/>
    <property type="match status" value="1"/>
</dbReference>
<feature type="compositionally biased region" description="Low complexity" evidence="1">
    <location>
        <begin position="297"/>
        <end position="311"/>
    </location>
</feature>
<gene>
    <name evidence="2" type="ORF">PVAND_006953</name>
</gene>
<keyword evidence="3" id="KW-1185">Reference proteome</keyword>
<feature type="region of interest" description="Disordered" evidence="1">
    <location>
        <begin position="808"/>
        <end position="836"/>
    </location>
</feature>
<dbReference type="Proteomes" id="UP001107558">
    <property type="component" value="Chromosome 2"/>
</dbReference>
<evidence type="ECO:0008006" key="4">
    <source>
        <dbReference type="Google" id="ProtNLM"/>
    </source>
</evidence>
<feature type="region of interest" description="Disordered" evidence="1">
    <location>
        <begin position="68"/>
        <end position="127"/>
    </location>
</feature>